<dbReference type="CDD" id="cd17324">
    <property type="entry name" value="MFS_NepI_like"/>
    <property type="match status" value="1"/>
</dbReference>
<dbReference type="Pfam" id="PF07690">
    <property type="entry name" value="MFS_1"/>
    <property type="match status" value="1"/>
</dbReference>
<keyword evidence="3 6" id="KW-0812">Transmembrane</keyword>
<dbReference type="AlphaFoldDB" id="A0A225MT87"/>
<feature type="domain" description="Major facilitator superfamily (MFS) profile" evidence="7">
    <location>
        <begin position="73"/>
        <end position="452"/>
    </location>
</feature>
<evidence type="ECO:0000259" key="7">
    <source>
        <dbReference type="PROSITE" id="PS50850"/>
    </source>
</evidence>
<dbReference type="GO" id="GO:0022857">
    <property type="term" value="F:transmembrane transporter activity"/>
    <property type="evidence" value="ECO:0007669"/>
    <property type="project" value="InterPro"/>
</dbReference>
<keyword evidence="2" id="KW-1003">Cell membrane</keyword>
<accession>A0A225MT87</accession>
<feature type="transmembrane region" description="Helical" evidence="6">
    <location>
        <begin position="139"/>
        <end position="158"/>
    </location>
</feature>
<proteinExistence type="predicted"/>
<feature type="transmembrane region" description="Helical" evidence="6">
    <location>
        <begin position="112"/>
        <end position="132"/>
    </location>
</feature>
<name>A0A225MT87_9BURK</name>
<feature type="transmembrane region" description="Helical" evidence="6">
    <location>
        <begin position="164"/>
        <end position="190"/>
    </location>
</feature>
<evidence type="ECO:0000256" key="6">
    <source>
        <dbReference type="SAM" id="Phobius"/>
    </source>
</evidence>
<evidence type="ECO:0000313" key="8">
    <source>
        <dbReference type="EMBL" id="OWT63673.1"/>
    </source>
</evidence>
<feature type="transmembrane region" description="Helical" evidence="6">
    <location>
        <begin position="303"/>
        <end position="323"/>
    </location>
</feature>
<comment type="subcellular location">
    <subcellularLocation>
        <location evidence="1">Cell membrane</location>
        <topology evidence="1">Multi-pass membrane protein</topology>
    </subcellularLocation>
</comment>
<evidence type="ECO:0000256" key="3">
    <source>
        <dbReference type="ARBA" id="ARBA00022692"/>
    </source>
</evidence>
<evidence type="ECO:0000256" key="5">
    <source>
        <dbReference type="ARBA" id="ARBA00023136"/>
    </source>
</evidence>
<feature type="transmembrane region" description="Helical" evidence="6">
    <location>
        <begin position="74"/>
        <end position="92"/>
    </location>
</feature>
<evidence type="ECO:0000256" key="1">
    <source>
        <dbReference type="ARBA" id="ARBA00004651"/>
    </source>
</evidence>
<comment type="caution">
    <text evidence="8">The sequence shown here is derived from an EMBL/GenBank/DDBJ whole genome shotgun (WGS) entry which is preliminary data.</text>
</comment>
<keyword evidence="5 6" id="KW-0472">Membrane</keyword>
<reference evidence="9" key="1">
    <citation type="submission" date="2017-06" db="EMBL/GenBank/DDBJ databases">
        <title>Herbaspirillum phytohormonus sp. nov., isolated from the root nodule of Robinia pseudoacacia in lead-zinc mine.</title>
        <authorList>
            <person name="Fan M."/>
            <person name="Lin Y."/>
        </authorList>
    </citation>
    <scope>NUCLEOTIDE SEQUENCE [LARGE SCALE GENOMIC DNA]</scope>
    <source>
        <strain evidence="9">SC-089</strain>
    </source>
</reference>
<evidence type="ECO:0000256" key="2">
    <source>
        <dbReference type="ARBA" id="ARBA00022475"/>
    </source>
</evidence>
<feature type="transmembrane region" description="Helical" evidence="6">
    <location>
        <begin position="402"/>
        <end position="423"/>
    </location>
</feature>
<dbReference type="PANTHER" id="PTHR43124:SF10">
    <property type="entry name" value="PURINE EFFLUX PUMP PBUE"/>
    <property type="match status" value="1"/>
</dbReference>
<keyword evidence="4 6" id="KW-1133">Transmembrane helix</keyword>
<dbReference type="InterPro" id="IPR011701">
    <property type="entry name" value="MFS"/>
</dbReference>
<feature type="transmembrane region" description="Helical" evidence="6">
    <location>
        <begin position="363"/>
        <end position="381"/>
    </location>
</feature>
<feature type="transmembrane region" description="Helical" evidence="6">
    <location>
        <begin position="227"/>
        <end position="247"/>
    </location>
</feature>
<dbReference type="PROSITE" id="PS50850">
    <property type="entry name" value="MFS"/>
    <property type="match status" value="1"/>
</dbReference>
<feature type="transmembrane region" description="Helical" evidence="6">
    <location>
        <begin position="429"/>
        <end position="448"/>
    </location>
</feature>
<dbReference type="InterPro" id="IPR036259">
    <property type="entry name" value="MFS_trans_sf"/>
</dbReference>
<dbReference type="GO" id="GO:0005886">
    <property type="term" value="C:plasma membrane"/>
    <property type="evidence" value="ECO:0007669"/>
    <property type="project" value="UniProtKB-SubCell"/>
</dbReference>
<dbReference type="SUPFAM" id="SSF103473">
    <property type="entry name" value="MFS general substrate transporter"/>
    <property type="match status" value="1"/>
</dbReference>
<dbReference type="InterPro" id="IPR050189">
    <property type="entry name" value="MFS_Efflux_Transporters"/>
</dbReference>
<organism evidence="8 9">
    <name type="scientific">Candidimonas nitroreducens</name>
    <dbReference type="NCBI Taxonomy" id="683354"/>
    <lineage>
        <taxon>Bacteria</taxon>
        <taxon>Pseudomonadati</taxon>
        <taxon>Pseudomonadota</taxon>
        <taxon>Betaproteobacteria</taxon>
        <taxon>Burkholderiales</taxon>
        <taxon>Alcaligenaceae</taxon>
        <taxon>Candidimonas</taxon>
    </lineage>
</organism>
<keyword evidence="9" id="KW-1185">Reference proteome</keyword>
<sequence length="460" mass="48933">MAECASACFLQSACWCYALRLRHDNADRRCLRSSSRHRTESTPICNVLTGIRAGLCLDNLQTVNVMRLSYRYQILLLALTTFVAGANEYILAGELDLVARGLGISIGLAGQLITIYALVYGLCVPVVVALTGRIGRRTVLVAATVGYALVSGLCFFAYDFRVFVALRVLQALLGGLAVVSSLSTAAVMAGPERRGRAIATVIMGFTTSLIVAVPIGREIVLHFGWNAVFPLTAVLGLITAFIQRYALPVLTPAASIPLQEQVAMLTRPATIAGLLVTVLWMAGYTLTYSYLTPYLLNVQHVSGNWISVIFLAFGFASLIGSRLGGSFNDKLGHHATLVMLKILQAIFLVAMPAVALAWPHGSLPTITIVLMLWSITAWACTPSQQVRVAGINAKASGVLVGLNQSSIQIGIAAGSALGGVAASAFGLSWLPWLSALLEIGALMLLLALHRVKLSVRAARA</sequence>
<gene>
    <name evidence="8" type="ORF">CEY11_04955</name>
</gene>
<feature type="transmembrane region" description="Helical" evidence="6">
    <location>
        <begin position="335"/>
        <end position="357"/>
    </location>
</feature>
<protein>
    <submittedName>
        <fullName evidence="8">MFS transporter</fullName>
    </submittedName>
</protein>
<dbReference type="Gene3D" id="1.20.1250.20">
    <property type="entry name" value="MFS general substrate transporter like domains"/>
    <property type="match status" value="1"/>
</dbReference>
<dbReference type="Proteomes" id="UP000214603">
    <property type="component" value="Unassembled WGS sequence"/>
</dbReference>
<feature type="transmembrane region" description="Helical" evidence="6">
    <location>
        <begin position="197"/>
        <end position="215"/>
    </location>
</feature>
<evidence type="ECO:0000256" key="4">
    <source>
        <dbReference type="ARBA" id="ARBA00022989"/>
    </source>
</evidence>
<evidence type="ECO:0000313" key="9">
    <source>
        <dbReference type="Proteomes" id="UP000214603"/>
    </source>
</evidence>
<dbReference type="PANTHER" id="PTHR43124">
    <property type="entry name" value="PURINE EFFLUX PUMP PBUE"/>
    <property type="match status" value="1"/>
</dbReference>
<feature type="transmembrane region" description="Helical" evidence="6">
    <location>
        <begin position="268"/>
        <end position="291"/>
    </location>
</feature>
<dbReference type="EMBL" id="NJIH01000003">
    <property type="protein sequence ID" value="OWT63673.1"/>
    <property type="molecule type" value="Genomic_DNA"/>
</dbReference>
<dbReference type="InterPro" id="IPR020846">
    <property type="entry name" value="MFS_dom"/>
</dbReference>